<dbReference type="CDD" id="cd11338">
    <property type="entry name" value="AmyAc_CMD"/>
    <property type="match status" value="1"/>
</dbReference>
<dbReference type="InterPro" id="IPR017853">
    <property type="entry name" value="GH"/>
</dbReference>
<dbReference type="CDD" id="cd02857">
    <property type="entry name" value="E_set_CDase_PDE_N"/>
    <property type="match status" value="1"/>
</dbReference>
<dbReference type="RefSeq" id="WP_134112840.1">
    <property type="nucleotide sequence ID" value="NZ_SOBG01000003.1"/>
</dbReference>
<accession>A0AA46I630</accession>
<dbReference type="InterPro" id="IPR006047">
    <property type="entry name" value="GH13_cat_dom"/>
</dbReference>
<dbReference type="EMBL" id="SOBG01000003">
    <property type="protein sequence ID" value="TDT71581.1"/>
    <property type="molecule type" value="Genomic_DNA"/>
</dbReference>
<dbReference type="Gene3D" id="3.20.20.80">
    <property type="entry name" value="Glycosidases"/>
    <property type="match status" value="1"/>
</dbReference>
<evidence type="ECO:0000256" key="2">
    <source>
        <dbReference type="ARBA" id="ARBA00023295"/>
    </source>
</evidence>
<evidence type="ECO:0000256" key="1">
    <source>
        <dbReference type="ARBA" id="ARBA00022801"/>
    </source>
</evidence>
<keyword evidence="2 4" id="KW-0326">Glycosidase</keyword>
<organism evidence="4 5">
    <name type="scientific">Hypnocyclicus thermotrophus</name>
    <dbReference type="NCBI Taxonomy" id="1627895"/>
    <lineage>
        <taxon>Bacteria</taxon>
        <taxon>Fusobacteriati</taxon>
        <taxon>Fusobacteriota</taxon>
        <taxon>Fusobacteriia</taxon>
        <taxon>Fusobacteriales</taxon>
        <taxon>Fusobacteriaceae</taxon>
        <taxon>Hypnocyclicus</taxon>
    </lineage>
</organism>
<dbReference type="PANTHER" id="PTHR10357:SF210">
    <property type="entry name" value="MALTODEXTRIN GLUCOSIDASE"/>
    <property type="match status" value="1"/>
</dbReference>
<evidence type="ECO:0000313" key="5">
    <source>
        <dbReference type="Proteomes" id="UP000294678"/>
    </source>
</evidence>
<dbReference type="Pfam" id="PF00128">
    <property type="entry name" value="Alpha-amylase"/>
    <property type="match status" value="1"/>
</dbReference>
<dbReference type="GO" id="GO:0004553">
    <property type="term" value="F:hydrolase activity, hydrolyzing O-glycosyl compounds"/>
    <property type="evidence" value="ECO:0007669"/>
    <property type="project" value="InterPro"/>
</dbReference>
<feature type="domain" description="Glycosyl hydrolase family 13 catalytic" evidence="3">
    <location>
        <begin position="138"/>
        <end position="517"/>
    </location>
</feature>
<evidence type="ECO:0000259" key="3">
    <source>
        <dbReference type="SMART" id="SM00642"/>
    </source>
</evidence>
<dbReference type="SUPFAM" id="SSF81296">
    <property type="entry name" value="E set domains"/>
    <property type="match status" value="1"/>
</dbReference>
<dbReference type="Gene3D" id="2.60.40.1180">
    <property type="entry name" value="Golgi alpha-mannosidase II"/>
    <property type="match status" value="1"/>
</dbReference>
<dbReference type="InterPro" id="IPR013783">
    <property type="entry name" value="Ig-like_fold"/>
</dbReference>
<evidence type="ECO:0000313" key="4">
    <source>
        <dbReference type="EMBL" id="TDT71581.1"/>
    </source>
</evidence>
<keyword evidence="1" id="KW-0378">Hydrolase</keyword>
<sequence>MSINKFAVYHKAKSNFAYLTTDNKVHIKIKCAKNDADNVYLIFGDKYEWHKKQKIKMKKISTDNEFDYYGIKVFIDSKRLSYYFEIEKHHKIYSYTNFGFFDNIKQDEAYLFVFHFPYLHFEEKNNTPTWVKNAIFYQIFPERFEIGNPEYKDYVNAKWEEKPKYNSFHGGDLRGIINRLDYLKELGITALYFTPIFKAPSNHKYDTIDYMEIDPHFGTKKDFKELIKKAHSFGIKIILDAVFNHTGDKFFAFQDILKNQENSKYKDWYYIKKFPIDLEYLEKKRKEKGWKDWYIDEKTGKNILPYETFAHTQHMPKLNLFNKDAKEYILNAVKYWTKEFNIDGWRLDVADEVPQSFWKEFRKVVRDINKDAYIVGEIWSNSENWLNGDQFDAVMNYGVTYLCTQYFAENRINSIEFLEGINSLLMKYQEQTNFSMLNLLDSHDTARFLNKCNFNEEKHLLALTFIMTYIGAPMIYYGTEIGMDGEHDPDCRKGMIWNKNKWNMKYYNYIKRLIRIRKENIELQEGEFIPHFNKKLLSFERIYKNNKILVIINNSKKEIRYKLENNYTQELITNKIIKKEIILQPYQAAILK</sequence>
<dbReference type="SUPFAM" id="SSF51445">
    <property type="entry name" value="(Trans)glycosidases"/>
    <property type="match status" value="1"/>
</dbReference>
<reference evidence="4 5" key="1">
    <citation type="submission" date="2019-03" db="EMBL/GenBank/DDBJ databases">
        <title>Genomic Encyclopedia of Type Strains, Phase IV (KMG-IV): sequencing the most valuable type-strain genomes for metagenomic binning, comparative biology and taxonomic classification.</title>
        <authorList>
            <person name="Goeker M."/>
        </authorList>
    </citation>
    <scope>NUCLEOTIDE SEQUENCE [LARGE SCALE GENOMIC DNA]</scope>
    <source>
        <strain evidence="4 5">DSM 100055</strain>
    </source>
</reference>
<comment type="caution">
    <text evidence="4">The sequence shown here is derived from an EMBL/GenBank/DDBJ whole genome shotgun (WGS) entry which is preliminary data.</text>
</comment>
<dbReference type="Gene3D" id="3.90.400.10">
    <property type="entry name" value="Oligo-1,6-glucosidase, Domain 2"/>
    <property type="match status" value="1"/>
</dbReference>
<name>A0AA46I630_9FUSO</name>
<dbReference type="PANTHER" id="PTHR10357">
    <property type="entry name" value="ALPHA-AMYLASE FAMILY MEMBER"/>
    <property type="match status" value="1"/>
</dbReference>
<dbReference type="AlphaFoldDB" id="A0AA46I630"/>
<keyword evidence="5" id="KW-1185">Reference proteome</keyword>
<gene>
    <name evidence="4" type="ORF">EV215_0959</name>
</gene>
<dbReference type="InterPro" id="IPR013780">
    <property type="entry name" value="Glyco_hydro_b"/>
</dbReference>
<dbReference type="GO" id="GO:0005975">
    <property type="term" value="P:carbohydrate metabolic process"/>
    <property type="evidence" value="ECO:0007669"/>
    <property type="project" value="InterPro"/>
</dbReference>
<dbReference type="SMART" id="SM00642">
    <property type="entry name" value="Aamy"/>
    <property type="match status" value="1"/>
</dbReference>
<dbReference type="InterPro" id="IPR045857">
    <property type="entry name" value="O16G_dom_2"/>
</dbReference>
<dbReference type="Pfam" id="PF02903">
    <property type="entry name" value="Alpha-amylase_N"/>
    <property type="match status" value="1"/>
</dbReference>
<proteinExistence type="predicted"/>
<dbReference type="SUPFAM" id="SSF51011">
    <property type="entry name" value="Glycosyl hydrolase domain"/>
    <property type="match status" value="1"/>
</dbReference>
<dbReference type="InterPro" id="IPR014756">
    <property type="entry name" value="Ig_E-set"/>
</dbReference>
<dbReference type="Gene3D" id="2.60.40.10">
    <property type="entry name" value="Immunoglobulins"/>
    <property type="match status" value="1"/>
</dbReference>
<dbReference type="InterPro" id="IPR004185">
    <property type="entry name" value="Glyco_hydro_13_lg-like_dom"/>
</dbReference>
<dbReference type="Proteomes" id="UP000294678">
    <property type="component" value="Unassembled WGS sequence"/>
</dbReference>
<protein>
    <submittedName>
        <fullName evidence="4">Glycosidase</fullName>
    </submittedName>
</protein>